<evidence type="ECO:0000256" key="8">
    <source>
        <dbReference type="ARBA" id="ARBA00023098"/>
    </source>
</evidence>
<dbReference type="GO" id="GO:0005886">
    <property type="term" value="C:plasma membrane"/>
    <property type="evidence" value="ECO:0007669"/>
    <property type="project" value="UniProtKB-SubCell"/>
</dbReference>
<dbReference type="EMBL" id="VJXW01000002">
    <property type="protein sequence ID" value="TRW28246.1"/>
    <property type="molecule type" value="Genomic_DNA"/>
</dbReference>
<keyword evidence="4" id="KW-0808">Transferase</keyword>
<dbReference type="Gene3D" id="3.30.870.10">
    <property type="entry name" value="Endonuclease Chain A"/>
    <property type="match status" value="2"/>
</dbReference>
<organism evidence="15 16">
    <name type="scientific">Criibacterium bergeronii</name>
    <dbReference type="NCBI Taxonomy" id="1871336"/>
    <lineage>
        <taxon>Bacteria</taxon>
        <taxon>Bacillati</taxon>
        <taxon>Bacillota</taxon>
        <taxon>Clostridia</taxon>
        <taxon>Peptostreptococcales</taxon>
        <taxon>Filifactoraceae</taxon>
        <taxon>Criibacterium</taxon>
    </lineage>
</organism>
<evidence type="ECO:0000256" key="2">
    <source>
        <dbReference type="ARBA" id="ARBA00022475"/>
    </source>
</evidence>
<keyword evidence="10" id="KW-0594">Phospholipid biosynthesis</keyword>
<reference evidence="15 16" key="1">
    <citation type="submission" date="2019-07" db="EMBL/GenBank/DDBJ databases">
        <title>Criibacterium bergeronii gen. nov., sp. nov. isolated from human clinical samples.</title>
        <authorList>
            <person name="Maheux A.F."/>
            <person name="Boudreau D.K."/>
            <person name="Berube E."/>
            <person name="Brodeur S."/>
            <person name="Bernard K.A."/>
            <person name="Abed J.Y."/>
            <person name="Ducrey E."/>
            <person name="Guay E.F."/>
            <person name="Raymond F."/>
            <person name="Corbeil J."/>
            <person name="Domingo M.-C."/>
            <person name="Roy P.H."/>
            <person name="Boissinot M."/>
            <person name="Tocheva E.I."/>
            <person name="Omar R.F."/>
        </authorList>
    </citation>
    <scope>NUCLEOTIDE SEQUENCE [LARGE SCALE GENOMIC DNA]</scope>
    <source>
        <strain evidence="15 16">CCRI-24246</strain>
    </source>
</reference>
<comment type="subcellular location">
    <subcellularLocation>
        <location evidence="1">Cell membrane</location>
        <topology evidence="1">Multi-pass membrane protein</topology>
    </subcellularLocation>
</comment>
<feature type="domain" description="PLD phosphodiesterase" evidence="14">
    <location>
        <begin position="258"/>
        <end position="285"/>
    </location>
</feature>
<evidence type="ECO:0000256" key="3">
    <source>
        <dbReference type="ARBA" id="ARBA00022516"/>
    </source>
</evidence>
<feature type="transmembrane region" description="Helical" evidence="13">
    <location>
        <begin position="27"/>
        <end position="48"/>
    </location>
</feature>
<protein>
    <recommendedName>
        <fullName evidence="12">Cardiolipin synthase</fullName>
        <ecNumber evidence="12">2.7.8.-</ecNumber>
    </recommendedName>
</protein>
<accession>A0A552VCN7</accession>
<dbReference type="InterPro" id="IPR027379">
    <property type="entry name" value="CLS_N"/>
</dbReference>
<dbReference type="Proteomes" id="UP000319424">
    <property type="component" value="Unassembled WGS sequence"/>
</dbReference>
<evidence type="ECO:0000256" key="4">
    <source>
        <dbReference type="ARBA" id="ARBA00022679"/>
    </source>
</evidence>
<keyword evidence="11" id="KW-1208">Phospholipid metabolism</keyword>
<dbReference type="Pfam" id="PF13396">
    <property type="entry name" value="PLDc_N"/>
    <property type="match status" value="1"/>
</dbReference>
<dbReference type="InterPro" id="IPR025202">
    <property type="entry name" value="PLD-like_dom"/>
</dbReference>
<evidence type="ECO:0000259" key="14">
    <source>
        <dbReference type="PROSITE" id="PS50035"/>
    </source>
</evidence>
<dbReference type="InterPro" id="IPR001736">
    <property type="entry name" value="PLipase_D/transphosphatidylase"/>
</dbReference>
<keyword evidence="3" id="KW-0444">Lipid biosynthesis</keyword>
<feature type="transmembrane region" description="Helical" evidence="13">
    <location>
        <begin position="54"/>
        <end position="71"/>
    </location>
</feature>
<dbReference type="GO" id="GO:0032049">
    <property type="term" value="P:cardiolipin biosynthetic process"/>
    <property type="evidence" value="ECO:0007669"/>
    <property type="project" value="UniProtKB-UniRule"/>
</dbReference>
<dbReference type="SMART" id="SM00155">
    <property type="entry name" value="PLDc"/>
    <property type="match status" value="2"/>
</dbReference>
<dbReference type="CDD" id="cd09160">
    <property type="entry name" value="PLDc_SMU_988_like_2"/>
    <property type="match status" value="1"/>
</dbReference>
<keyword evidence="8" id="KW-0443">Lipid metabolism</keyword>
<dbReference type="RefSeq" id="WP_144015527.1">
    <property type="nucleotide sequence ID" value="NZ_VJXW01000002.1"/>
</dbReference>
<evidence type="ECO:0000256" key="7">
    <source>
        <dbReference type="ARBA" id="ARBA00022989"/>
    </source>
</evidence>
<dbReference type="PANTHER" id="PTHR21248:SF22">
    <property type="entry name" value="PHOSPHOLIPASE D"/>
    <property type="match status" value="1"/>
</dbReference>
<keyword evidence="7 13" id="KW-1133">Transmembrane helix</keyword>
<evidence type="ECO:0000256" key="13">
    <source>
        <dbReference type="SAM" id="Phobius"/>
    </source>
</evidence>
<dbReference type="OrthoDB" id="9762009at2"/>
<proteinExistence type="predicted"/>
<evidence type="ECO:0000256" key="11">
    <source>
        <dbReference type="ARBA" id="ARBA00023264"/>
    </source>
</evidence>
<evidence type="ECO:0000256" key="1">
    <source>
        <dbReference type="ARBA" id="ARBA00004651"/>
    </source>
</evidence>
<evidence type="ECO:0000313" key="16">
    <source>
        <dbReference type="Proteomes" id="UP000319424"/>
    </source>
</evidence>
<evidence type="ECO:0000256" key="12">
    <source>
        <dbReference type="NCBIfam" id="TIGR04265"/>
    </source>
</evidence>
<sequence length="528" mass="61150">MSNIKKYKVKLRKPDFSTPKKFSLKPILTTILLMILQIILIALVFIYLDEYLAAFGFILSIITFMLVVYIVTSPEKSGYKIAWILPIAVTPVFGLMLYAIIKIFPGTKKLSLRTEELMKQSSEHFPQNEELINEFDTVDENYSDLCKMLYSSGWYPLYKNIPCEYYSSGEVAFEEMKKQLRLAKEYIFIEFFIIKQGKMLAETLDILAEKAKEGLEVRFIFDGSNLINLPWDYDKFISKYGIKAKIFSKPTPILSSYQNNRDHRKIVVIDGRVAFTGGINLADEYINEVVRFGHWKDCAIKVEGEAVKTFVGTFLQMWNFYEKFNIKNDCDKFLSKEFTTVTKSDVKNFVVPYADYPDNYDNPGEAVYMHILYYAKKYVYIMSPYLVIDDDFLLAMKFAAKRGVKVRLIIPGIPDKKIPYSVAQSFLPDLIRSGVEVYIYAPGFVHSKIFISDDTVATVGTVNLDYRSMYLHFENGVLAYDKKLTADIKADFESTLESCIKVYEEYYILEPFYKKFLGKVMRIFGPIM</sequence>
<evidence type="ECO:0000313" key="15">
    <source>
        <dbReference type="EMBL" id="TRW28246.1"/>
    </source>
</evidence>
<evidence type="ECO:0000256" key="5">
    <source>
        <dbReference type="ARBA" id="ARBA00022692"/>
    </source>
</evidence>
<dbReference type="EC" id="2.7.8.-" evidence="12"/>
<dbReference type="PANTHER" id="PTHR21248">
    <property type="entry name" value="CARDIOLIPIN SYNTHASE"/>
    <property type="match status" value="1"/>
</dbReference>
<keyword evidence="5 13" id="KW-0812">Transmembrane</keyword>
<name>A0A552VCN7_9FIRM</name>
<evidence type="ECO:0000256" key="9">
    <source>
        <dbReference type="ARBA" id="ARBA00023136"/>
    </source>
</evidence>
<keyword evidence="9 13" id="KW-0472">Membrane</keyword>
<dbReference type="AlphaFoldDB" id="A0A552VCN7"/>
<dbReference type="InterPro" id="IPR022924">
    <property type="entry name" value="Cardiolipin_synthase"/>
</dbReference>
<keyword evidence="2" id="KW-1003">Cell membrane</keyword>
<dbReference type="GO" id="GO:0008808">
    <property type="term" value="F:cardiolipin synthase activity"/>
    <property type="evidence" value="ECO:0007669"/>
    <property type="project" value="UniProtKB-UniRule"/>
</dbReference>
<comment type="caution">
    <text evidence="15">The sequence shown here is derived from an EMBL/GenBank/DDBJ whole genome shotgun (WGS) entry which is preliminary data.</text>
</comment>
<dbReference type="SUPFAM" id="SSF56024">
    <property type="entry name" value="Phospholipase D/nuclease"/>
    <property type="match status" value="2"/>
</dbReference>
<gene>
    <name evidence="15" type="primary">cls</name>
    <name evidence="15" type="ORF">FL857_01910</name>
</gene>
<dbReference type="CDD" id="cd09154">
    <property type="entry name" value="PLDc_SMU_988_like_1"/>
    <property type="match status" value="1"/>
</dbReference>
<feature type="transmembrane region" description="Helical" evidence="13">
    <location>
        <begin position="83"/>
        <end position="101"/>
    </location>
</feature>
<feature type="domain" description="PLD phosphodiesterase" evidence="14">
    <location>
        <begin position="441"/>
        <end position="468"/>
    </location>
</feature>
<evidence type="ECO:0000256" key="6">
    <source>
        <dbReference type="ARBA" id="ARBA00022737"/>
    </source>
</evidence>
<dbReference type="NCBIfam" id="TIGR04265">
    <property type="entry name" value="bac_cardiolipin"/>
    <property type="match status" value="1"/>
</dbReference>
<dbReference type="Pfam" id="PF13091">
    <property type="entry name" value="PLDc_2"/>
    <property type="match status" value="2"/>
</dbReference>
<evidence type="ECO:0000256" key="10">
    <source>
        <dbReference type="ARBA" id="ARBA00023209"/>
    </source>
</evidence>
<dbReference type="PROSITE" id="PS50035">
    <property type="entry name" value="PLD"/>
    <property type="match status" value="2"/>
</dbReference>
<keyword evidence="6" id="KW-0677">Repeat</keyword>